<dbReference type="GO" id="GO:0009007">
    <property type="term" value="F:site-specific DNA-methyltransferase (adenine-specific) activity"/>
    <property type="evidence" value="ECO:0007669"/>
    <property type="project" value="UniProtKB-EC"/>
</dbReference>
<proteinExistence type="predicted"/>
<dbReference type="InterPro" id="IPR011639">
    <property type="entry name" value="MethylTrfase_TaqI-like_dom"/>
</dbReference>
<organism evidence="7 8">
    <name type="scientific">Polyangium jinanense</name>
    <dbReference type="NCBI Taxonomy" id="2829994"/>
    <lineage>
        <taxon>Bacteria</taxon>
        <taxon>Pseudomonadati</taxon>
        <taxon>Myxococcota</taxon>
        <taxon>Polyangia</taxon>
        <taxon>Polyangiales</taxon>
        <taxon>Polyangiaceae</taxon>
        <taxon>Polyangium</taxon>
    </lineage>
</organism>
<dbReference type="Pfam" id="PF07669">
    <property type="entry name" value="Eco57I"/>
    <property type="match status" value="1"/>
</dbReference>
<dbReference type="AlphaFoldDB" id="A0A9X3X1K8"/>
<dbReference type="Proteomes" id="UP001151081">
    <property type="component" value="Unassembled WGS sequence"/>
</dbReference>
<dbReference type="PANTHER" id="PTHR33841">
    <property type="entry name" value="DNA METHYLTRANSFERASE YEEA-RELATED"/>
    <property type="match status" value="1"/>
</dbReference>
<comment type="catalytic activity">
    <reaction evidence="5">
        <text>a 2'-deoxyadenosine in DNA + S-adenosyl-L-methionine = an N(6)-methyl-2'-deoxyadenosine in DNA + S-adenosyl-L-homocysteine + H(+)</text>
        <dbReference type="Rhea" id="RHEA:15197"/>
        <dbReference type="Rhea" id="RHEA-COMP:12418"/>
        <dbReference type="Rhea" id="RHEA-COMP:12419"/>
        <dbReference type="ChEBI" id="CHEBI:15378"/>
        <dbReference type="ChEBI" id="CHEBI:57856"/>
        <dbReference type="ChEBI" id="CHEBI:59789"/>
        <dbReference type="ChEBI" id="CHEBI:90615"/>
        <dbReference type="ChEBI" id="CHEBI:90616"/>
        <dbReference type="EC" id="2.1.1.72"/>
    </reaction>
</comment>
<keyword evidence="3" id="KW-0808">Transferase</keyword>
<evidence type="ECO:0000313" key="7">
    <source>
        <dbReference type="EMBL" id="MDC3979781.1"/>
    </source>
</evidence>
<comment type="caution">
    <text evidence="7">The sequence shown here is derived from an EMBL/GenBank/DDBJ whole genome shotgun (WGS) entry which is preliminary data.</text>
</comment>
<evidence type="ECO:0000256" key="4">
    <source>
        <dbReference type="ARBA" id="ARBA00022691"/>
    </source>
</evidence>
<keyword evidence="2 7" id="KW-0489">Methyltransferase</keyword>
<gene>
    <name evidence="7" type="ORF">KEG57_04670</name>
</gene>
<evidence type="ECO:0000256" key="5">
    <source>
        <dbReference type="ARBA" id="ARBA00047942"/>
    </source>
</evidence>
<evidence type="ECO:0000256" key="2">
    <source>
        <dbReference type="ARBA" id="ARBA00022603"/>
    </source>
</evidence>
<protein>
    <recommendedName>
        <fullName evidence="1">site-specific DNA-methyltransferase (adenine-specific)</fullName>
        <ecNumber evidence="1">2.1.1.72</ecNumber>
    </recommendedName>
</protein>
<dbReference type="Gene3D" id="3.40.50.150">
    <property type="entry name" value="Vaccinia Virus protein VP39"/>
    <property type="match status" value="1"/>
</dbReference>
<dbReference type="SUPFAM" id="SSF53335">
    <property type="entry name" value="S-adenosyl-L-methionine-dependent methyltransferases"/>
    <property type="match status" value="1"/>
</dbReference>
<dbReference type="PRINTS" id="PR00507">
    <property type="entry name" value="N12N6MTFRASE"/>
</dbReference>
<name>A0A9X3X1K8_9BACT</name>
<evidence type="ECO:0000256" key="3">
    <source>
        <dbReference type="ARBA" id="ARBA00022679"/>
    </source>
</evidence>
<dbReference type="InterPro" id="IPR029063">
    <property type="entry name" value="SAM-dependent_MTases_sf"/>
</dbReference>
<feature type="domain" description="Type II methyltransferase M.TaqI-like" evidence="6">
    <location>
        <begin position="257"/>
        <end position="492"/>
    </location>
</feature>
<sequence>MKAARGAGVLREQAPLALRELASGFPGADAAGLVSAILRLVVVLFASSRGLFPGDDLGALHAELTAADRASLADRHDAWPRVLALFRHLHEGFLGQTPPPGPARRGSLFDADAYPFLEGPLSDAVVLRILDKLLLAAGERLAYAELDVEHLGTVYETLMGFSEERRRLGAHYTSPLLTRIMVERTLAPLVRPDASAEEILGLSVCDPAMGAGAFLVQVCRWLADRLVAAWERAGMSAPEAPDEDPQSLARRRVAEVCLYGVDRNPIAVDLARVSLWLLTAPKTHPFLFLEASLRHGDSLVGLGREEIENVSPAPVRERLAEAATARRRFFETANPDLLAEADRALAPLRTVGHALLAAHFASKDKKAQKERLAALPDLAARYLTGEGLAELEAEAAALAATRFPFHWHIELPEVFGRGGFDAFVGNPPWVSYAGRAAQPLADDLREFYRRTNPAFAGYRNLQGLFVHQCARMLRPGGRLGLVLPTSMSDLGGYEPSRRAHDVLCVCDDELPDFGDAFEGVFQPSMGLLSTRRNEKASLGTALAWPLARSDLDAETAALLEKLSALPKLPPHLFGERGFQSNGDDVRHLHEREAPDGRFQIGLRVGGDIEPFSRRPPRLYCDPTDFSGRFRKDVEWLAVRLLIRQTARFPMVALSDGIAFRNSILAGFSDDQWSAAFLLGWLNASPIRFYHYMRHRDARQGMPQVKITHLRALPAPAHPELVPEIEAFAGHFGTRNQGISRSEQDTLDDLVARALGVAPPERGPIERWARTVTPDRAPSP</sequence>
<dbReference type="GO" id="GO:0006304">
    <property type="term" value="P:DNA modification"/>
    <property type="evidence" value="ECO:0007669"/>
    <property type="project" value="InterPro"/>
</dbReference>
<accession>A0A9X3X1K8</accession>
<evidence type="ECO:0000259" key="6">
    <source>
        <dbReference type="Pfam" id="PF07669"/>
    </source>
</evidence>
<dbReference type="InterPro" id="IPR050953">
    <property type="entry name" value="N4_N6_ade-DNA_methylase"/>
</dbReference>
<dbReference type="GO" id="GO:0032259">
    <property type="term" value="P:methylation"/>
    <property type="evidence" value="ECO:0007669"/>
    <property type="project" value="UniProtKB-KW"/>
</dbReference>
<dbReference type="PANTHER" id="PTHR33841:SF1">
    <property type="entry name" value="DNA METHYLTRANSFERASE A"/>
    <property type="match status" value="1"/>
</dbReference>
<keyword evidence="8" id="KW-1185">Reference proteome</keyword>
<evidence type="ECO:0000313" key="8">
    <source>
        <dbReference type="Proteomes" id="UP001151081"/>
    </source>
</evidence>
<keyword evidence="4" id="KW-0949">S-adenosyl-L-methionine</keyword>
<evidence type="ECO:0000256" key="1">
    <source>
        <dbReference type="ARBA" id="ARBA00011900"/>
    </source>
</evidence>
<reference evidence="7 8" key="1">
    <citation type="submission" date="2021-04" db="EMBL/GenBank/DDBJ databases">
        <title>Genome analysis of Polyangium sp.</title>
        <authorList>
            <person name="Li Y."/>
            <person name="Wang J."/>
        </authorList>
    </citation>
    <scope>NUCLEOTIDE SEQUENCE [LARGE SCALE GENOMIC DNA]</scope>
    <source>
        <strain evidence="7 8">SDU14</strain>
    </source>
</reference>
<dbReference type="EMBL" id="JAGTJJ010000001">
    <property type="protein sequence ID" value="MDC3979781.1"/>
    <property type="molecule type" value="Genomic_DNA"/>
</dbReference>
<dbReference type="EC" id="2.1.1.72" evidence="1"/>
<dbReference type="RefSeq" id="WP_272417774.1">
    <property type="nucleotide sequence ID" value="NZ_JAGTJK010000002.1"/>
</dbReference>